<dbReference type="InterPro" id="IPR000644">
    <property type="entry name" value="CBS_dom"/>
</dbReference>
<feature type="transmembrane region" description="Helical" evidence="9">
    <location>
        <begin position="342"/>
        <end position="369"/>
    </location>
</feature>
<evidence type="ECO:0000256" key="5">
    <source>
        <dbReference type="ARBA" id="ARBA00022842"/>
    </source>
</evidence>
<keyword evidence="3 9" id="KW-0813">Transport</keyword>
<dbReference type="InterPro" id="IPR006668">
    <property type="entry name" value="Mg_transptr_MgtE_intracell_dom"/>
</dbReference>
<feature type="domain" description="CBS" evidence="10">
    <location>
        <begin position="170"/>
        <end position="232"/>
    </location>
</feature>
<comment type="subunit">
    <text evidence="9">Homodimer.</text>
</comment>
<proteinExistence type="inferred from homology"/>
<dbReference type="InterPro" id="IPR006667">
    <property type="entry name" value="SLC41_membr_dom"/>
</dbReference>
<sequence length="481" mass="53733">MNGEKLVGFCRKRGGSAKMEVKRTAKEAVSIKANAKSAEWLESFSKRIEIKDTEYLRAFIEANHPADIAEVLEKLDEEEAFYVFRLCDSEKQSLILVEFDEDLQADLISRLHVHEISPIVENLETDEFTNLISEIPKDKAEEILNSIDREDSSQIRKQLNFREYTAGRLMTTEFASAFETDTVRKAIIKLRRIAKETDDIYLLYVTDEENHLKGFIRLKDLFLAPLNQKIGRLVKEEVFSIHYDTDQEEVAKIFRKYDLVSAAVVDDLDRIIGRITVDDILDIVQDEASEDILRMGGVSEEERLNTSIWDSIRRRLIWLIINLGNAVLAASTVSLFEETIQSFVLLAALMPIVAGMGGNAGTQAITVVVRNIATGDLSPSNWGIGFRKECIIGIINGLTIGAISGLAVYFYMGKTALALVIFFAMLANLIVAAVLGASIPMLLRVLGIDPAIASSIFVTTTTDIFGFFCFLGLATMFLGYL</sequence>
<comment type="subcellular location">
    <subcellularLocation>
        <location evidence="9">Cell membrane</location>
        <topology evidence="9">Multi-pass membrane protein</topology>
    </subcellularLocation>
    <subcellularLocation>
        <location evidence="1">Membrane</location>
        <topology evidence="1">Multi-pass membrane protein</topology>
    </subcellularLocation>
</comment>
<dbReference type="InterPro" id="IPR046342">
    <property type="entry name" value="CBS_dom_sf"/>
</dbReference>
<keyword evidence="9" id="KW-0479">Metal-binding</keyword>
<dbReference type="Pfam" id="PF00571">
    <property type="entry name" value="CBS"/>
    <property type="match status" value="2"/>
</dbReference>
<keyword evidence="6 9" id="KW-1133">Transmembrane helix</keyword>
<keyword evidence="9" id="KW-1003">Cell membrane</keyword>
<dbReference type="CDD" id="cd04606">
    <property type="entry name" value="CBS_pair_Mg_transporter"/>
    <property type="match status" value="1"/>
</dbReference>
<keyword evidence="4 9" id="KW-0812">Transmembrane</keyword>
<keyword evidence="5 9" id="KW-0460">Magnesium</keyword>
<feature type="transmembrane region" description="Helical" evidence="9">
    <location>
        <begin position="417"/>
        <end position="443"/>
    </location>
</feature>
<evidence type="ECO:0000256" key="3">
    <source>
        <dbReference type="ARBA" id="ARBA00022448"/>
    </source>
</evidence>
<comment type="caution">
    <text evidence="11">The sequence shown here is derived from an EMBL/GenBank/DDBJ whole genome shotgun (WGS) entry which is preliminary data.</text>
</comment>
<dbReference type="EMBL" id="AHMM02000016">
    <property type="protein sequence ID" value="EQA37154.1"/>
    <property type="molecule type" value="Genomic_DNA"/>
</dbReference>
<dbReference type="SMART" id="SM00116">
    <property type="entry name" value="CBS"/>
    <property type="match status" value="2"/>
</dbReference>
<dbReference type="Gene3D" id="1.25.60.10">
    <property type="entry name" value="MgtE N-terminal domain-like"/>
    <property type="match status" value="1"/>
</dbReference>
<evidence type="ECO:0000256" key="1">
    <source>
        <dbReference type="ARBA" id="ARBA00004141"/>
    </source>
</evidence>
<dbReference type="PROSITE" id="PS51371">
    <property type="entry name" value="CBS"/>
    <property type="match status" value="2"/>
</dbReference>
<evidence type="ECO:0000313" key="11">
    <source>
        <dbReference type="EMBL" id="EQA37154.1"/>
    </source>
</evidence>
<dbReference type="SUPFAM" id="SSF158791">
    <property type="entry name" value="MgtE N-terminal domain-like"/>
    <property type="match status" value="1"/>
</dbReference>
<dbReference type="SMART" id="SM00924">
    <property type="entry name" value="MgtE_N"/>
    <property type="match status" value="1"/>
</dbReference>
<gene>
    <name evidence="11" type="primary">mgtE</name>
    <name evidence="11" type="ORF">LEP1GSC047_0800</name>
</gene>
<evidence type="ECO:0000256" key="7">
    <source>
        <dbReference type="ARBA" id="ARBA00023136"/>
    </source>
</evidence>
<dbReference type="InterPro" id="IPR038076">
    <property type="entry name" value="MgtE_N_sf"/>
</dbReference>
<name>V6HW61_9LEPT</name>
<dbReference type="Proteomes" id="UP000018719">
    <property type="component" value="Unassembled WGS sequence"/>
</dbReference>
<dbReference type="GO" id="GO:0046872">
    <property type="term" value="F:metal ion binding"/>
    <property type="evidence" value="ECO:0007669"/>
    <property type="project" value="UniProtKB-KW"/>
</dbReference>
<evidence type="ECO:0000259" key="10">
    <source>
        <dbReference type="PROSITE" id="PS51371"/>
    </source>
</evidence>
<dbReference type="GO" id="GO:0005886">
    <property type="term" value="C:plasma membrane"/>
    <property type="evidence" value="ECO:0007669"/>
    <property type="project" value="UniProtKB-SubCell"/>
</dbReference>
<accession>V6HW61</accession>
<keyword evidence="7 9" id="KW-0472">Membrane</keyword>
<dbReference type="PANTHER" id="PTHR43773:SF1">
    <property type="entry name" value="MAGNESIUM TRANSPORTER MGTE"/>
    <property type="match status" value="1"/>
</dbReference>
<comment type="function">
    <text evidence="9">Acts as a magnesium transporter.</text>
</comment>
<feature type="domain" description="CBS" evidence="10">
    <location>
        <begin position="233"/>
        <end position="290"/>
    </location>
</feature>
<evidence type="ECO:0000256" key="4">
    <source>
        <dbReference type="ARBA" id="ARBA00022692"/>
    </source>
</evidence>
<evidence type="ECO:0000256" key="8">
    <source>
        <dbReference type="PROSITE-ProRule" id="PRU00703"/>
    </source>
</evidence>
<protein>
    <recommendedName>
        <fullName evidence="9">Magnesium transporter MgtE</fullName>
    </recommendedName>
</protein>
<dbReference type="GO" id="GO:0015095">
    <property type="term" value="F:magnesium ion transmembrane transporter activity"/>
    <property type="evidence" value="ECO:0007669"/>
    <property type="project" value="UniProtKB-UniRule"/>
</dbReference>
<dbReference type="Gene3D" id="1.10.357.20">
    <property type="entry name" value="SLC41 divalent cation transporters, integral membrane domain"/>
    <property type="match status" value="1"/>
</dbReference>
<feature type="transmembrane region" description="Helical" evidence="9">
    <location>
        <begin position="316"/>
        <end position="336"/>
    </location>
</feature>
<reference evidence="11 12" key="1">
    <citation type="submission" date="2013-05" db="EMBL/GenBank/DDBJ databases">
        <authorList>
            <person name="Harkins D.M."/>
            <person name="Durkin A.S."/>
            <person name="Brinkac L.M."/>
            <person name="Haft D.H."/>
            <person name="Selengut J.D."/>
            <person name="Sanka R."/>
            <person name="DePew J."/>
            <person name="Purushe J."/>
            <person name="Hartskeerl R.A."/>
            <person name="Ahmed A."/>
            <person name="van der Linden H."/>
            <person name="Goris M.G.A."/>
            <person name="Vinetz J.M."/>
            <person name="Sutton G.G."/>
            <person name="Nierman W.C."/>
            <person name="Fouts D.E."/>
        </authorList>
    </citation>
    <scope>NUCLEOTIDE SEQUENCE [LARGE SCALE GENOMIC DNA]</scope>
    <source>
        <strain evidence="11 12">10</strain>
    </source>
</reference>
<feature type="transmembrane region" description="Helical" evidence="9">
    <location>
        <begin position="455"/>
        <end position="480"/>
    </location>
</feature>
<evidence type="ECO:0000256" key="6">
    <source>
        <dbReference type="ARBA" id="ARBA00022989"/>
    </source>
</evidence>
<organism evidence="11 12">
    <name type="scientific">Leptospira inadai serovar Lyme str. 10</name>
    <dbReference type="NCBI Taxonomy" id="1049790"/>
    <lineage>
        <taxon>Bacteria</taxon>
        <taxon>Pseudomonadati</taxon>
        <taxon>Spirochaetota</taxon>
        <taxon>Spirochaetia</taxon>
        <taxon>Leptospirales</taxon>
        <taxon>Leptospiraceae</taxon>
        <taxon>Leptospira</taxon>
    </lineage>
</organism>
<feature type="transmembrane region" description="Helical" evidence="9">
    <location>
        <begin position="390"/>
        <end position="411"/>
    </location>
</feature>
<evidence type="ECO:0000313" key="12">
    <source>
        <dbReference type="Proteomes" id="UP000018719"/>
    </source>
</evidence>
<dbReference type="Pfam" id="PF03448">
    <property type="entry name" value="MgtE_N"/>
    <property type="match status" value="1"/>
</dbReference>
<evidence type="ECO:0000256" key="9">
    <source>
        <dbReference type="RuleBase" id="RU362011"/>
    </source>
</evidence>
<dbReference type="Gene3D" id="3.10.580.10">
    <property type="entry name" value="CBS-domain"/>
    <property type="match status" value="1"/>
</dbReference>
<dbReference type="SUPFAM" id="SSF161093">
    <property type="entry name" value="MgtE membrane domain-like"/>
    <property type="match status" value="1"/>
</dbReference>
<dbReference type="Pfam" id="PF01769">
    <property type="entry name" value="MgtE"/>
    <property type="match status" value="1"/>
</dbReference>
<dbReference type="PANTHER" id="PTHR43773">
    <property type="entry name" value="MAGNESIUM TRANSPORTER MGTE"/>
    <property type="match status" value="1"/>
</dbReference>
<dbReference type="InterPro" id="IPR036739">
    <property type="entry name" value="SLC41_membr_dom_sf"/>
</dbReference>
<keyword evidence="8" id="KW-0129">CBS domain</keyword>
<dbReference type="NCBIfam" id="TIGR00400">
    <property type="entry name" value="mgtE"/>
    <property type="match status" value="1"/>
</dbReference>
<dbReference type="InterPro" id="IPR006669">
    <property type="entry name" value="MgtE_transporter"/>
</dbReference>
<evidence type="ECO:0000256" key="2">
    <source>
        <dbReference type="ARBA" id="ARBA00009749"/>
    </source>
</evidence>
<comment type="similarity">
    <text evidence="2 9">Belongs to the SLC41A transporter family.</text>
</comment>
<dbReference type="SUPFAM" id="SSF54631">
    <property type="entry name" value="CBS-domain pair"/>
    <property type="match status" value="1"/>
</dbReference>
<dbReference type="AlphaFoldDB" id="V6HW61"/>
<dbReference type="STRING" id="1049790.LEP1GSC047_0800"/>